<dbReference type="GO" id="GO:0016560">
    <property type="term" value="P:protein import into peroxisome matrix, docking"/>
    <property type="evidence" value="ECO:0007669"/>
    <property type="project" value="TreeGrafter"/>
</dbReference>
<keyword evidence="5" id="KW-0677">Repeat</keyword>
<organism evidence="9 10">
    <name type="scientific">Oidiodendron maius (strain Zn)</name>
    <dbReference type="NCBI Taxonomy" id="913774"/>
    <lineage>
        <taxon>Eukaryota</taxon>
        <taxon>Fungi</taxon>
        <taxon>Dikarya</taxon>
        <taxon>Ascomycota</taxon>
        <taxon>Pezizomycotina</taxon>
        <taxon>Leotiomycetes</taxon>
        <taxon>Leotiomycetes incertae sedis</taxon>
        <taxon>Myxotrichaceae</taxon>
        <taxon>Oidiodendron</taxon>
    </lineage>
</organism>
<dbReference type="GO" id="GO:0005052">
    <property type="term" value="F:peroxisome matrix targeting signal-1 binding"/>
    <property type="evidence" value="ECO:0007669"/>
    <property type="project" value="TreeGrafter"/>
</dbReference>
<keyword evidence="10" id="KW-1185">Reference proteome</keyword>
<dbReference type="AlphaFoldDB" id="A0A0C3GXF3"/>
<dbReference type="GO" id="GO:0005829">
    <property type="term" value="C:cytosol"/>
    <property type="evidence" value="ECO:0007669"/>
    <property type="project" value="TreeGrafter"/>
</dbReference>
<dbReference type="InterPro" id="IPR013105">
    <property type="entry name" value="TPR_2"/>
</dbReference>
<dbReference type="PANTHER" id="PTHR10130:SF0">
    <property type="entry name" value="GH08708P"/>
    <property type="match status" value="1"/>
</dbReference>
<dbReference type="EMBL" id="KN832888">
    <property type="protein sequence ID" value="KIM94971.1"/>
    <property type="molecule type" value="Genomic_DNA"/>
</dbReference>
<dbReference type="InterPro" id="IPR019734">
    <property type="entry name" value="TPR_rpt"/>
</dbReference>
<keyword evidence="7" id="KW-0576">Peroxisome</keyword>
<reference evidence="9 10" key="1">
    <citation type="submission" date="2014-04" db="EMBL/GenBank/DDBJ databases">
        <authorList>
            <consortium name="DOE Joint Genome Institute"/>
            <person name="Kuo A."/>
            <person name="Martino E."/>
            <person name="Perotto S."/>
            <person name="Kohler A."/>
            <person name="Nagy L.G."/>
            <person name="Floudas D."/>
            <person name="Copeland A."/>
            <person name="Barry K.W."/>
            <person name="Cichocki N."/>
            <person name="Veneault-Fourrey C."/>
            <person name="LaButti K."/>
            <person name="Lindquist E.A."/>
            <person name="Lipzen A."/>
            <person name="Lundell T."/>
            <person name="Morin E."/>
            <person name="Murat C."/>
            <person name="Sun H."/>
            <person name="Tunlid A."/>
            <person name="Henrissat B."/>
            <person name="Grigoriev I.V."/>
            <person name="Hibbett D.S."/>
            <person name="Martin F."/>
            <person name="Nordberg H.P."/>
            <person name="Cantor M.N."/>
            <person name="Hua S.X."/>
        </authorList>
    </citation>
    <scope>NUCLEOTIDE SEQUENCE [LARGE SCALE GENOMIC DNA]</scope>
    <source>
        <strain evidence="9 10">Zn</strain>
    </source>
</reference>
<dbReference type="SMART" id="SM00028">
    <property type="entry name" value="TPR"/>
    <property type="match status" value="2"/>
</dbReference>
<dbReference type="Gene3D" id="1.25.40.10">
    <property type="entry name" value="Tetratricopeptide repeat domain"/>
    <property type="match status" value="1"/>
</dbReference>
<reference evidence="10" key="2">
    <citation type="submission" date="2015-01" db="EMBL/GenBank/DDBJ databases">
        <title>Evolutionary Origins and Diversification of the Mycorrhizal Mutualists.</title>
        <authorList>
            <consortium name="DOE Joint Genome Institute"/>
            <consortium name="Mycorrhizal Genomics Consortium"/>
            <person name="Kohler A."/>
            <person name="Kuo A."/>
            <person name="Nagy L.G."/>
            <person name="Floudas D."/>
            <person name="Copeland A."/>
            <person name="Barry K.W."/>
            <person name="Cichocki N."/>
            <person name="Veneault-Fourrey C."/>
            <person name="LaButti K."/>
            <person name="Lindquist E.A."/>
            <person name="Lipzen A."/>
            <person name="Lundell T."/>
            <person name="Morin E."/>
            <person name="Murat C."/>
            <person name="Riley R."/>
            <person name="Ohm R."/>
            <person name="Sun H."/>
            <person name="Tunlid A."/>
            <person name="Henrissat B."/>
            <person name="Grigoriev I.V."/>
            <person name="Hibbett D.S."/>
            <person name="Martin F."/>
        </authorList>
    </citation>
    <scope>NUCLEOTIDE SEQUENCE [LARGE SCALE GENOMIC DNA]</scope>
    <source>
        <strain evidence="10">Zn</strain>
    </source>
</reference>
<evidence type="ECO:0000256" key="5">
    <source>
        <dbReference type="ARBA" id="ARBA00022737"/>
    </source>
</evidence>
<name>A0A0C3GXF3_OIDMZ</name>
<dbReference type="STRING" id="913774.A0A0C3GXF3"/>
<evidence type="ECO:0000313" key="10">
    <source>
        <dbReference type="Proteomes" id="UP000054321"/>
    </source>
</evidence>
<evidence type="ECO:0000256" key="6">
    <source>
        <dbReference type="ARBA" id="ARBA00022803"/>
    </source>
</evidence>
<dbReference type="PANTHER" id="PTHR10130">
    <property type="entry name" value="PEROXISOMAL TARGETING SIGNAL 1 RECEPTOR PEX5"/>
    <property type="match status" value="1"/>
</dbReference>
<comment type="similarity">
    <text evidence="3">Belongs to the peroxisomal targeting signal receptor family.</text>
</comment>
<evidence type="ECO:0000256" key="2">
    <source>
        <dbReference type="ARBA" id="ARBA00004496"/>
    </source>
</evidence>
<evidence type="ECO:0000256" key="4">
    <source>
        <dbReference type="ARBA" id="ARBA00022490"/>
    </source>
</evidence>
<feature type="repeat" description="TPR" evidence="8">
    <location>
        <begin position="301"/>
        <end position="334"/>
    </location>
</feature>
<comment type="subcellular location">
    <subcellularLocation>
        <location evidence="2">Cytoplasm</location>
    </subcellularLocation>
    <subcellularLocation>
        <location evidence="1">Peroxisome</location>
    </subcellularLocation>
</comment>
<dbReference type="GO" id="GO:0005778">
    <property type="term" value="C:peroxisomal membrane"/>
    <property type="evidence" value="ECO:0007669"/>
    <property type="project" value="TreeGrafter"/>
</dbReference>
<evidence type="ECO:0000313" key="9">
    <source>
        <dbReference type="EMBL" id="KIM94971.1"/>
    </source>
</evidence>
<dbReference type="InterPro" id="IPR024111">
    <property type="entry name" value="PEX5/PEX5L"/>
</dbReference>
<dbReference type="InterPro" id="IPR011990">
    <property type="entry name" value="TPR-like_helical_dom_sf"/>
</dbReference>
<dbReference type="PROSITE" id="PS50005">
    <property type="entry name" value="TPR"/>
    <property type="match status" value="1"/>
</dbReference>
<protein>
    <submittedName>
        <fullName evidence="9">Uncharacterized protein</fullName>
    </submittedName>
</protein>
<evidence type="ECO:0000256" key="8">
    <source>
        <dbReference type="PROSITE-ProRule" id="PRU00339"/>
    </source>
</evidence>
<dbReference type="HOGENOM" id="CLU_013516_3_0_1"/>
<dbReference type="Pfam" id="PF13414">
    <property type="entry name" value="TPR_11"/>
    <property type="match status" value="1"/>
</dbReference>
<sequence>MALCSASSSPLTHFTKHLETDRQLYQDRFVLNKNGNGYQGFRSCRRQHNQEVNEFSRFNASSSNLLMPDSDTLQRSLGFELQSSSQPRDSHTSALAWTSEYGSRNLGIKNSPKLQSQLYSWEERNAHSLLHQSRSSMTANEHTVQKYPTLCDLRYSRHSTANTWQYQPRVGIERGLATCSTAGGRQKHYPSTNLEKTMEDFNWEALFASLVTTTPTVDKADDISSSAIPNGPHPDALVTNGAGYSAETATNREPDARAENRLYSSSQHAFERGMQIVRQHDNLSLAALEFEDACRAEPIYFDAWKMLGCVLAEVQREAEAIVAFKEALKLEPNNLEIIMRLAVSYTNEGARDLACQCLEQWIRIKYPKIFIPILELQPTHPSHSELFDRIKEPFIEAARLSLGEENIDTDVQIGLGVLMFTAELYQMAADCFHAAIQSTEPGSEKYQTQQHLLWNRYAVCLGNIRGKEEVAIQAYETALTLQPNFVKARCNLGVLYHNINQPLTGARNILEGLMWKRTAVSRLGKESMKAMKGDNDEMPNTTVYGDTADMYETLTKCCNSMCRWDLAELVGPNMDLEAFRLELNKC</sequence>
<dbReference type="Pfam" id="PF07719">
    <property type="entry name" value="TPR_2"/>
    <property type="match status" value="1"/>
</dbReference>
<dbReference type="InParanoid" id="A0A0C3GXF3"/>
<keyword evidence="6 8" id="KW-0802">TPR repeat</keyword>
<dbReference type="Proteomes" id="UP000054321">
    <property type="component" value="Unassembled WGS sequence"/>
</dbReference>
<dbReference type="SUPFAM" id="SSF48452">
    <property type="entry name" value="TPR-like"/>
    <property type="match status" value="1"/>
</dbReference>
<gene>
    <name evidence="9" type="ORF">OIDMADRAFT_184081</name>
</gene>
<evidence type="ECO:0000256" key="1">
    <source>
        <dbReference type="ARBA" id="ARBA00004275"/>
    </source>
</evidence>
<evidence type="ECO:0000256" key="3">
    <source>
        <dbReference type="ARBA" id="ARBA00005348"/>
    </source>
</evidence>
<accession>A0A0C3GXF3</accession>
<evidence type="ECO:0000256" key="7">
    <source>
        <dbReference type="ARBA" id="ARBA00023140"/>
    </source>
</evidence>
<proteinExistence type="inferred from homology"/>
<keyword evidence="4" id="KW-0963">Cytoplasm</keyword>
<dbReference type="OrthoDB" id="10006023at2759"/>